<keyword evidence="1" id="KW-0732">Signal</keyword>
<feature type="chain" id="PRO_5002433059" evidence="1">
    <location>
        <begin position="18"/>
        <end position="33"/>
    </location>
</feature>
<protein>
    <submittedName>
        <fullName evidence="2">Uncharacterized protein</fullName>
    </submittedName>
</protein>
<name>A0A0E9U8Z8_ANGAN</name>
<organism evidence="2">
    <name type="scientific">Anguilla anguilla</name>
    <name type="common">European freshwater eel</name>
    <name type="synonym">Muraena anguilla</name>
    <dbReference type="NCBI Taxonomy" id="7936"/>
    <lineage>
        <taxon>Eukaryota</taxon>
        <taxon>Metazoa</taxon>
        <taxon>Chordata</taxon>
        <taxon>Craniata</taxon>
        <taxon>Vertebrata</taxon>
        <taxon>Euteleostomi</taxon>
        <taxon>Actinopterygii</taxon>
        <taxon>Neopterygii</taxon>
        <taxon>Teleostei</taxon>
        <taxon>Anguilliformes</taxon>
        <taxon>Anguillidae</taxon>
        <taxon>Anguilla</taxon>
    </lineage>
</organism>
<sequence>MASVWFYSCLLAGYCQASKTPLVPPKPLLGLPS</sequence>
<accession>A0A0E9U8Z8</accession>
<reference evidence="2" key="1">
    <citation type="submission" date="2014-11" db="EMBL/GenBank/DDBJ databases">
        <authorList>
            <person name="Amaro Gonzalez C."/>
        </authorList>
    </citation>
    <scope>NUCLEOTIDE SEQUENCE</scope>
</reference>
<dbReference type="AlphaFoldDB" id="A0A0E9U8Z8"/>
<evidence type="ECO:0000313" key="2">
    <source>
        <dbReference type="EMBL" id="JAH62291.1"/>
    </source>
</evidence>
<reference evidence="2" key="2">
    <citation type="journal article" date="2015" name="Fish Shellfish Immunol.">
        <title>Early steps in the European eel (Anguilla anguilla)-Vibrio vulnificus interaction in the gills: Role of the RtxA13 toxin.</title>
        <authorList>
            <person name="Callol A."/>
            <person name="Pajuelo D."/>
            <person name="Ebbesson L."/>
            <person name="Teles M."/>
            <person name="MacKenzie S."/>
            <person name="Amaro C."/>
        </authorList>
    </citation>
    <scope>NUCLEOTIDE SEQUENCE</scope>
</reference>
<dbReference type="EMBL" id="GBXM01046286">
    <property type="protein sequence ID" value="JAH62291.1"/>
    <property type="molecule type" value="Transcribed_RNA"/>
</dbReference>
<evidence type="ECO:0000256" key="1">
    <source>
        <dbReference type="SAM" id="SignalP"/>
    </source>
</evidence>
<proteinExistence type="predicted"/>
<feature type="signal peptide" evidence="1">
    <location>
        <begin position="1"/>
        <end position="17"/>
    </location>
</feature>